<sequence>MYLMYVDESGDVGLVNSPTSHFALSGLIVHESRWRHFVASLISFRRTLRDVYGLPLRTELHASQLIKSPPMPGMNRHIRLAILRNFLDELAKMDFVSITNVIVCKAGKPLDYDVFSHAWQALFQRFENTLKSGNFPGSHRNDYGIVLTDATDGRKLQRMVRRMSVYNPVPNMARMGSGHRNLPLLRIIEDPYPKDSKDSFFIQACDTCAYFLLQKFSPNSFVRRAGAHHYLNRLQPVLNRKASYSNELGIVVL</sequence>
<name>A0A418VIL0_RHOPL</name>
<accession>A0A418VIL0</accession>
<comment type="caution">
    <text evidence="1">The sequence shown here is derived from an EMBL/GenBank/DDBJ whole genome shotgun (WGS) entry which is preliminary data.</text>
</comment>
<dbReference type="InterPro" id="IPR024524">
    <property type="entry name" value="DUF3800"/>
</dbReference>
<organism evidence="1 2">
    <name type="scientific">Rhodopseudomonas palustris</name>
    <dbReference type="NCBI Taxonomy" id="1076"/>
    <lineage>
        <taxon>Bacteria</taxon>
        <taxon>Pseudomonadati</taxon>
        <taxon>Pseudomonadota</taxon>
        <taxon>Alphaproteobacteria</taxon>
        <taxon>Hyphomicrobiales</taxon>
        <taxon>Nitrobacteraceae</taxon>
        <taxon>Rhodopseudomonas</taxon>
    </lineage>
</organism>
<gene>
    <name evidence="1" type="ORF">D4Q52_07315</name>
</gene>
<dbReference type="OrthoDB" id="9800818at2"/>
<proteinExistence type="predicted"/>
<dbReference type="EMBL" id="QYYD01000006">
    <property type="protein sequence ID" value="RJF75968.1"/>
    <property type="molecule type" value="Genomic_DNA"/>
</dbReference>
<dbReference type="Proteomes" id="UP000285523">
    <property type="component" value="Unassembled WGS sequence"/>
</dbReference>
<reference evidence="1 2" key="1">
    <citation type="submission" date="2018-09" db="EMBL/GenBank/DDBJ databases">
        <title>Draft genome sequence of Rhodopseudomonas palustris 2.1.18.</title>
        <authorList>
            <person name="Robertson S.L."/>
            <person name="Meyer T.E."/>
            <person name="Kyndt J.A."/>
        </authorList>
    </citation>
    <scope>NUCLEOTIDE SEQUENCE [LARGE SCALE GENOMIC DNA]</scope>
    <source>
        <strain evidence="1 2">2.1.18</strain>
    </source>
</reference>
<dbReference type="Pfam" id="PF12686">
    <property type="entry name" value="DUF3800"/>
    <property type="match status" value="1"/>
</dbReference>
<evidence type="ECO:0000313" key="2">
    <source>
        <dbReference type="Proteomes" id="UP000285523"/>
    </source>
</evidence>
<dbReference type="AlphaFoldDB" id="A0A418VIL0"/>
<protein>
    <submittedName>
        <fullName evidence="1">DUF3800 domain-containing protein</fullName>
    </submittedName>
</protein>
<evidence type="ECO:0000313" key="1">
    <source>
        <dbReference type="EMBL" id="RJF75968.1"/>
    </source>
</evidence>